<reference evidence="1 2" key="2">
    <citation type="submission" date="2015-01" db="EMBL/GenBank/DDBJ databases">
        <authorList>
            <consortium name="NBRP consortium"/>
            <person name="Sawabe T."/>
            <person name="Meirelles P."/>
            <person name="Feng G."/>
            <person name="Sayaka M."/>
            <person name="Hattori M."/>
            <person name="Ohkuma M."/>
        </authorList>
    </citation>
    <scope>NUCLEOTIDE SEQUENCE [LARGE SCALE GENOMIC DNA]</scope>
    <source>
        <strain evidence="1 2">JCM19232</strain>
    </source>
</reference>
<dbReference type="Proteomes" id="UP000031670">
    <property type="component" value="Unassembled WGS sequence"/>
</dbReference>
<reference evidence="1 2" key="1">
    <citation type="submission" date="2015-01" db="EMBL/GenBank/DDBJ databases">
        <title>Vibrio sp. C5 JCM 19232 whole genome shotgun sequence.</title>
        <authorList>
            <person name="Sawabe T."/>
            <person name="Meirelles P."/>
            <person name="Feng G."/>
            <person name="Sayaka M."/>
            <person name="Hattori M."/>
            <person name="Ohkuma M."/>
        </authorList>
    </citation>
    <scope>NUCLEOTIDE SEQUENCE [LARGE SCALE GENOMIC DNA]</scope>
    <source>
        <strain evidence="1 2">JCM19232</strain>
    </source>
</reference>
<sequence length="395" mass="41260">MTVDKDMIANGNINLKSKDDSANDDITVVSGVTLETKASININSGDGFTLESGATLDADKDVNIQIDSGKTGDQDAVGATLDIQGSIVAGDDINLTGNTDDDSFVLQGSLDATNINIDAGEGNDQLLIDAQSLIGDTYVSMGAGDDEITVNQLHTRTDKLVLDGEGGTDSYVINRTGSDADYIIDIEDSGADNDGADVVSLNGLASDDTFLVRANFVAALHDDGNGGYGNTVERINYDGNINARFIINGLEGEDSFYSDDTGTIFTLDGGADNDTFQVGQLFGSDRVGPFVADGDEIETTETTLGFLSNGNSLPMVIYGGDGEDSIKVYSNKAVTKLYGEAGDDSFVVRAFLLADSGLTNNSVDVELFGGEGADTIEYSINAALRSTAVQVAIRS</sequence>
<organism evidence="1 2">
    <name type="scientific">Vibrio ishigakensis</name>
    <dbReference type="NCBI Taxonomy" id="1481914"/>
    <lineage>
        <taxon>Bacteria</taxon>
        <taxon>Pseudomonadati</taxon>
        <taxon>Pseudomonadota</taxon>
        <taxon>Gammaproteobacteria</taxon>
        <taxon>Vibrionales</taxon>
        <taxon>Vibrionaceae</taxon>
        <taxon>Vibrio</taxon>
    </lineage>
</organism>
<accession>A0A0B8PG98</accession>
<proteinExistence type="predicted"/>
<evidence type="ECO:0000313" key="1">
    <source>
        <dbReference type="EMBL" id="GAM62153.1"/>
    </source>
</evidence>
<dbReference type="EMBL" id="BBSA01000005">
    <property type="protein sequence ID" value="GAM62153.1"/>
    <property type="molecule type" value="Genomic_DNA"/>
</dbReference>
<name>A0A0B8PG98_9VIBR</name>
<gene>
    <name evidence="1" type="ORF">JCM19232_5117</name>
</gene>
<dbReference type="PRINTS" id="PR00313">
    <property type="entry name" value="CABNDNGRPT"/>
</dbReference>
<dbReference type="AlphaFoldDB" id="A0A0B8PG98"/>
<comment type="caution">
    <text evidence="1">The sequence shown here is derived from an EMBL/GenBank/DDBJ whole genome shotgun (WGS) entry which is preliminary data.</text>
</comment>
<protein>
    <submittedName>
        <fullName evidence="1">Hemolysin-type calcium-binding region</fullName>
    </submittedName>
</protein>
<evidence type="ECO:0000313" key="2">
    <source>
        <dbReference type="Proteomes" id="UP000031670"/>
    </source>
</evidence>